<dbReference type="Proteomes" id="UP000754883">
    <property type="component" value="Unassembled WGS sequence"/>
</dbReference>
<evidence type="ECO:0000313" key="3">
    <source>
        <dbReference type="Proteomes" id="UP000754883"/>
    </source>
</evidence>
<reference evidence="3" key="1">
    <citation type="submission" date="2019-06" db="EMBL/GenBank/DDBJ databases">
        <authorList>
            <person name="Broberg M."/>
        </authorList>
    </citation>
    <scope>NUCLEOTIDE SEQUENCE [LARGE SCALE GENOMIC DNA]</scope>
</reference>
<accession>A0A9N9UVI7</accession>
<reference evidence="2 3" key="2">
    <citation type="submission" date="2021-10" db="EMBL/GenBank/DDBJ databases">
        <authorList>
            <person name="Piombo E."/>
        </authorList>
    </citation>
    <scope>NUCLEOTIDE SEQUENCE [LARGE SCALE GENOMIC DNA]</scope>
</reference>
<gene>
    <name evidence="2" type="ORF">CBYS24578_00002572</name>
</gene>
<dbReference type="OrthoDB" id="5327538at2759"/>
<protein>
    <submittedName>
        <fullName evidence="2">Uncharacterized protein</fullName>
    </submittedName>
</protein>
<feature type="region of interest" description="Disordered" evidence="1">
    <location>
        <begin position="459"/>
        <end position="493"/>
    </location>
</feature>
<feature type="compositionally biased region" description="Low complexity" evidence="1">
    <location>
        <begin position="481"/>
        <end position="490"/>
    </location>
</feature>
<organism evidence="2 3">
    <name type="scientific">Clonostachys byssicola</name>
    <dbReference type="NCBI Taxonomy" id="160290"/>
    <lineage>
        <taxon>Eukaryota</taxon>
        <taxon>Fungi</taxon>
        <taxon>Dikarya</taxon>
        <taxon>Ascomycota</taxon>
        <taxon>Pezizomycotina</taxon>
        <taxon>Sordariomycetes</taxon>
        <taxon>Hypocreomycetidae</taxon>
        <taxon>Hypocreales</taxon>
        <taxon>Bionectriaceae</taxon>
        <taxon>Clonostachys</taxon>
    </lineage>
</organism>
<keyword evidence="3" id="KW-1185">Reference proteome</keyword>
<comment type="caution">
    <text evidence="2">The sequence shown here is derived from an EMBL/GenBank/DDBJ whole genome shotgun (WGS) entry which is preliminary data.</text>
</comment>
<dbReference type="EMBL" id="CABFNO020001553">
    <property type="protein sequence ID" value="CAG9999660.1"/>
    <property type="molecule type" value="Genomic_DNA"/>
</dbReference>
<name>A0A9N9UVI7_9HYPO</name>
<evidence type="ECO:0000256" key="1">
    <source>
        <dbReference type="SAM" id="MobiDB-lite"/>
    </source>
</evidence>
<dbReference type="AlphaFoldDB" id="A0A9N9UVI7"/>
<proteinExistence type="predicted"/>
<feature type="compositionally biased region" description="Basic residues" evidence="1">
    <location>
        <begin position="460"/>
        <end position="472"/>
    </location>
</feature>
<sequence length="661" mass="74556">MASSTEQLFSTLLRSDRFKDHLFPYLSTADICALRTTSSSCCSQVTKRLFTRVHVTFTPSTFTKQCRLTALARIGQHIEHLTFYFPHSEDTFLPPLIHPETGNEISFLYTPLTSLSQVLVRPKYGNSQLGEILTQQYPPLFHSATNVPSFINAMKSMPNMRHLTVWCPGQEPQERYRRNIVDYALISLRISLERAPLTKLSKLSLSSVHPGAFNYLRHVPGYGSVPSSSRRWKQIKKLYISVEAWDFYGASPGLDHLKVIDDYLRSFAPTLEKLSFTWRGSKGPCPVALSDDPLFAPGKVSRKLFHEVTSPMSPLPEIPMRSQIHFPKLRFLQIRNAAMNAPQLKALIRSHRDTVKEFDFANVVLTNKGNWDEALSPLDKDSLWSRSSSTAASSEASFVSSDSFEDLSFPSAAAEAASRDLLDEEFNAFHLCDEERDILYGLPQESTYGSESSLGFTTKFTRKHSRRRRKHPKYDSDDYTSSEVSEQSSSFPLPLSIKSSLSFRRHKRKESPPTLNRSFEYEGSRASTVHIPIIGPILNNDPKPVLLQPAIYDPSGRRSTPPDEGISTVQRNFEQEEAHRHFAEDAGARISALRKAKQAVLTKLSREFYSGRKSTNQQAEAVAACRFMASREFAGCGMEVIEDHRGPESQSLMVPLLFARA</sequence>
<evidence type="ECO:0000313" key="2">
    <source>
        <dbReference type="EMBL" id="CAG9999660.1"/>
    </source>
</evidence>